<organism evidence="10 11">
    <name type="scientific">Geodia barretti</name>
    <name type="common">Barrett's horny sponge</name>
    <dbReference type="NCBI Taxonomy" id="519541"/>
    <lineage>
        <taxon>Eukaryota</taxon>
        <taxon>Metazoa</taxon>
        <taxon>Porifera</taxon>
        <taxon>Demospongiae</taxon>
        <taxon>Heteroscleromorpha</taxon>
        <taxon>Tetractinellida</taxon>
        <taxon>Astrophorina</taxon>
        <taxon>Geodiidae</taxon>
        <taxon>Geodia</taxon>
    </lineage>
</organism>
<feature type="disulfide bond" evidence="6">
    <location>
        <begin position="802"/>
        <end position="816"/>
    </location>
</feature>
<dbReference type="SMART" id="SM00281">
    <property type="entry name" value="LamB"/>
    <property type="match status" value="1"/>
</dbReference>
<feature type="disulfide bond" evidence="6">
    <location>
        <begin position="790"/>
        <end position="799"/>
    </location>
</feature>
<dbReference type="Pfam" id="PF00053">
    <property type="entry name" value="EGF_laminin"/>
    <property type="match status" value="8"/>
</dbReference>
<dbReference type="Proteomes" id="UP001174909">
    <property type="component" value="Unassembled WGS sequence"/>
</dbReference>
<dbReference type="SUPFAM" id="SSF57196">
    <property type="entry name" value="EGF/Laminin"/>
    <property type="match status" value="6"/>
</dbReference>
<evidence type="ECO:0000256" key="1">
    <source>
        <dbReference type="ARBA" id="ARBA00022729"/>
    </source>
</evidence>
<dbReference type="GO" id="GO:0005604">
    <property type="term" value="C:basement membrane"/>
    <property type="evidence" value="ECO:0007669"/>
    <property type="project" value="UniProtKB-ARBA"/>
</dbReference>
<dbReference type="InterPro" id="IPR056863">
    <property type="entry name" value="LMN_ATRN_NET-like_EGF"/>
</dbReference>
<keyword evidence="3 6" id="KW-1015">Disulfide bond</keyword>
<dbReference type="CDD" id="cd00055">
    <property type="entry name" value="EGF_Lam"/>
    <property type="match status" value="9"/>
</dbReference>
<evidence type="ECO:0000256" key="6">
    <source>
        <dbReference type="PROSITE-ProRule" id="PRU00460"/>
    </source>
</evidence>
<keyword evidence="1" id="KW-0732">Signal</keyword>
<dbReference type="InterPro" id="IPR002049">
    <property type="entry name" value="LE_dom"/>
</dbReference>
<evidence type="ECO:0000259" key="9">
    <source>
        <dbReference type="PROSITE" id="PS51115"/>
    </source>
</evidence>
<dbReference type="PANTHER" id="PTHR10574">
    <property type="entry name" value="NETRIN/LAMININ-RELATED"/>
    <property type="match status" value="1"/>
</dbReference>
<dbReference type="SMART" id="SM00181">
    <property type="entry name" value="EGF"/>
    <property type="match status" value="6"/>
</dbReference>
<dbReference type="InterPro" id="IPR000034">
    <property type="entry name" value="Laminin_IV"/>
</dbReference>
<evidence type="ECO:0000256" key="7">
    <source>
        <dbReference type="SAM" id="Coils"/>
    </source>
</evidence>
<evidence type="ECO:0000256" key="5">
    <source>
        <dbReference type="ARBA" id="ARBA00023292"/>
    </source>
</evidence>
<feature type="disulfide bond" evidence="6">
    <location>
        <begin position="114"/>
        <end position="131"/>
    </location>
</feature>
<dbReference type="PRINTS" id="PR00011">
    <property type="entry name" value="EGFLAMININ"/>
</dbReference>
<feature type="domain" description="Laminin IV type A" evidence="9">
    <location>
        <begin position="294"/>
        <end position="482"/>
    </location>
</feature>
<comment type="caution">
    <text evidence="10">The sequence shown here is derived from an EMBL/GenBank/DDBJ whole genome shotgun (WGS) entry which is preliminary data.</text>
</comment>
<feature type="domain" description="Laminin EGF-like" evidence="8">
    <location>
        <begin position="617"/>
        <end position="669"/>
    </location>
</feature>
<feature type="disulfide bond" evidence="6">
    <location>
        <begin position="641"/>
        <end position="650"/>
    </location>
</feature>
<dbReference type="AlphaFoldDB" id="A0AA35RMP0"/>
<dbReference type="FunFam" id="2.10.25.10:FF:000051">
    <property type="entry name" value="Laminin subunit alpha 4"/>
    <property type="match status" value="1"/>
</dbReference>
<accession>A0AA35RMP0</accession>
<evidence type="ECO:0000259" key="8">
    <source>
        <dbReference type="PROSITE" id="PS50027"/>
    </source>
</evidence>
<dbReference type="InterPro" id="IPR050440">
    <property type="entry name" value="Laminin/Netrin_ECM"/>
</dbReference>
<evidence type="ECO:0000256" key="2">
    <source>
        <dbReference type="ARBA" id="ARBA00022737"/>
    </source>
</evidence>
<dbReference type="Gene3D" id="2.170.300.10">
    <property type="entry name" value="Tie2 ligand-binding domain superfamily"/>
    <property type="match status" value="1"/>
</dbReference>
<feature type="domain" description="Laminin EGF-like" evidence="8">
    <location>
        <begin position="515"/>
        <end position="562"/>
    </location>
</feature>
<feature type="disulfide bond" evidence="6">
    <location>
        <begin position="546"/>
        <end position="560"/>
    </location>
</feature>
<keyword evidence="11" id="KW-1185">Reference proteome</keyword>
<feature type="disulfide bond" evidence="6">
    <location>
        <begin position="85"/>
        <end position="94"/>
    </location>
</feature>
<evidence type="ECO:0000313" key="11">
    <source>
        <dbReference type="Proteomes" id="UP001174909"/>
    </source>
</evidence>
<sequence length="1191" mass="127448">MLDSLLLLPDFMSESAYYAEEADTSLLEECLPFSLAQAGVREECRDIAFSLSVEFYGQVFECNCSGSVGAEAGGACDRYGGQCSCLEGVTGLWCDVCRNGWFNLTSTGCTLCDCDAEGSTSSVCDIQTGQCDCQPNVESLNCDSCVPGHYDMSSTGCTNCSCSRFSTSSQCSDLGQCPCLPGVGGATCDRCLPGYYDISPTGCSPCNCSIVRVHSSSNECDVTTGQCPCIGNTVGRDCSQCPEGFYETNSPDTDACLECVCSNRSRVCTDGSANTQAAARTSDFTQLCSQDPVTCNDGWELLTALGTTAAPFGPSDATGLGYILLSNGDPRLYAPGKFLGDQRSSYGLDLSLSISISTITGLKDTTSVVLESSEETPPRLVGVFPPPTTQEEPSSLNTILTFSIPMVEDYWRVGSSTGPPATLFQLYSVLSNITLLSLSAEFREDFIEFVYVQSIQLQTRVPLGTPPTADLVLLNTSFPTEECSCPPQYTGSSCQLCARGHARPSGDIADPCAECDCNNLSLDCDVETAVCTNCSGNSEGDNCERCRLGYYGDPTRGIPCLPCQCPSSERSFSSSCFLDFDLQPTCNNCSSGYSGRSCEVCADGFFGNPLVGQCITCGCHGNVDPALGPVCDMTTGRCLNCLNNTHGFNCQFCLPGYYGDPPSGLPCTSCQCHPNGTEGDCSPVFGTCRCANENVLGELCDECRDGYWGLSQGLSCVPCDCCSNGSISNTCDKDTGRCDCHENVGSELDDKCCTCTPGFFDFTPDGCRECGCSALSESVECDIVSGQCQCQEGAIGLKCDDCAFGFTGTVPDCTECHPCFTQWYHRIQDLSDMVTVLQRRAHFLVDEYYNGYTVESIQADVQGLIEELASTNSSLQTITLNASSVQELQDTLQEINEALAEMEEVARDTEQQLLVAGLMLANTAAFDGTVNGVTVNELVQVIAHYNSTVAALVATAQHLLTELGEDQSEATSTWTDISALETTIQELLGNSTLAQGHLDLVESDLDDLDQQRANLRMNLTHLSELAMDLTTQLTRLNSSVANASRESVDVKASAEELRVQLVALRSHTDLVLELARQLNVSIEATWEATQFLVENYTTTLGLLEATSQAAQAVSGDVENGILRVKELTMQLELIKTAAMSIFDRVLPSLDHVQELARNINASILPESQVAGIVAKRHSQSHSRTASPGKCL</sequence>
<proteinExistence type="predicted"/>
<feature type="domain" description="Laminin EGF-like" evidence="8">
    <location>
        <begin position="62"/>
        <end position="111"/>
    </location>
</feature>
<protein>
    <submittedName>
        <fullName evidence="10">Laminin subunit gamma-1</fullName>
    </submittedName>
</protein>
<dbReference type="Pfam" id="PF24973">
    <property type="entry name" value="EGF_LMN_ATRN"/>
    <property type="match status" value="2"/>
</dbReference>
<dbReference type="EMBL" id="CASHTH010001222">
    <property type="protein sequence ID" value="CAI8012842.1"/>
    <property type="molecule type" value="Genomic_DNA"/>
</dbReference>
<dbReference type="InterPro" id="IPR000742">
    <property type="entry name" value="EGF"/>
</dbReference>
<feature type="disulfide bond" evidence="6">
    <location>
        <begin position="534"/>
        <end position="543"/>
    </location>
</feature>
<gene>
    <name evidence="10" type="ORF">GBAR_LOCUS8206</name>
</gene>
<feature type="domain" description="Laminin EGF-like" evidence="8">
    <location>
        <begin position="770"/>
        <end position="818"/>
    </location>
</feature>
<dbReference type="Pfam" id="PF00052">
    <property type="entry name" value="Laminin_B"/>
    <property type="match status" value="1"/>
</dbReference>
<dbReference type="PROSITE" id="PS50027">
    <property type="entry name" value="EGF_LAM_2"/>
    <property type="match status" value="7"/>
</dbReference>
<feature type="domain" description="Laminin EGF-like" evidence="8">
    <location>
        <begin position="160"/>
        <end position="205"/>
    </location>
</feature>
<dbReference type="PROSITE" id="PS51115">
    <property type="entry name" value="LAMININ_IVA"/>
    <property type="match status" value="1"/>
</dbReference>
<dbReference type="PANTHER" id="PTHR10574:SF444">
    <property type="entry name" value="BASEMENT MEMBRANE-SPECIFIC HEPARAN SULFATE PROTEOGLYCAN CORE PROTEIN"/>
    <property type="match status" value="1"/>
</dbReference>
<keyword evidence="5 6" id="KW-0424">Laminin EGF-like domain</keyword>
<reference evidence="10" key="1">
    <citation type="submission" date="2023-03" db="EMBL/GenBank/DDBJ databases">
        <authorList>
            <person name="Steffen K."/>
            <person name="Cardenas P."/>
        </authorList>
    </citation>
    <scope>NUCLEOTIDE SEQUENCE</scope>
</reference>
<comment type="caution">
    <text evidence="6">Lacks conserved residue(s) required for the propagation of feature annotation.</text>
</comment>
<dbReference type="SMART" id="SM00180">
    <property type="entry name" value="EGF_Lam"/>
    <property type="match status" value="11"/>
</dbReference>
<feature type="domain" description="Laminin EGF-like" evidence="8">
    <location>
        <begin position="670"/>
        <end position="718"/>
    </location>
</feature>
<feature type="disulfide bond" evidence="6">
    <location>
        <begin position="179"/>
        <end position="188"/>
    </location>
</feature>
<evidence type="ECO:0000313" key="10">
    <source>
        <dbReference type="EMBL" id="CAI8012842.1"/>
    </source>
</evidence>
<feature type="domain" description="Laminin EGF-like" evidence="8">
    <location>
        <begin position="112"/>
        <end position="159"/>
    </location>
</feature>
<keyword evidence="4" id="KW-0325">Glycoprotein</keyword>
<dbReference type="PROSITE" id="PS01248">
    <property type="entry name" value="EGF_LAM_1"/>
    <property type="match status" value="3"/>
</dbReference>
<name>A0AA35RMP0_GEOBA</name>
<feature type="coiled-coil region" evidence="7">
    <location>
        <begin position="881"/>
        <end position="912"/>
    </location>
</feature>
<dbReference type="FunFam" id="2.10.25.10:FF:000074">
    <property type="entry name" value="Laminin subunit alpha"/>
    <property type="match status" value="1"/>
</dbReference>
<keyword evidence="7" id="KW-0175">Coiled coil</keyword>
<dbReference type="FunFam" id="2.10.25.10:FF:000188">
    <property type="entry name" value="Laminin subunit gamma 2"/>
    <property type="match status" value="3"/>
</dbReference>
<evidence type="ECO:0000256" key="3">
    <source>
        <dbReference type="ARBA" id="ARBA00023157"/>
    </source>
</evidence>
<feature type="coiled-coil region" evidence="7">
    <location>
        <begin position="998"/>
        <end position="1046"/>
    </location>
</feature>
<evidence type="ECO:0000256" key="4">
    <source>
        <dbReference type="ARBA" id="ARBA00023180"/>
    </source>
</evidence>
<dbReference type="GO" id="GO:0009888">
    <property type="term" value="P:tissue development"/>
    <property type="evidence" value="ECO:0007669"/>
    <property type="project" value="TreeGrafter"/>
</dbReference>
<feature type="disulfide bond" evidence="6">
    <location>
        <begin position="112"/>
        <end position="124"/>
    </location>
</feature>
<dbReference type="Gene3D" id="2.10.25.10">
    <property type="entry name" value="Laminin"/>
    <property type="match status" value="9"/>
</dbReference>
<keyword evidence="2" id="KW-0677">Repeat</keyword>
<feature type="disulfide bond" evidence="6">
    <location>
        <begin position="653"/>
        <end position="667"/>
    </location>
</feature>
<feature type="disulfide bond" evidence="6">
    <location>
        <begin position="133"/>
        <end position="142"/>
    </location>
</feature>